<protein>
    <submittedName>
        <fullName evidence="1">Uncharacterized protein</fullName>
    </submittedName>
</protein>
<dbReference type="Proteomes" id="UP001054945">
    <property type="component" value="Unassembled WGS sequence"/>
</dbReference>
<reference evidence="1 2" key="1">
    <citation type="submission" date="2021-06" db="EMBL/GenBank/DDBJ databases">
        <title>Caerostris extrusa draft genome.</title>
        <authorList>
            <person name="Kono N."/>
            <person name="Arakawa K."/>
        </authorList>
    </citation>
    <scope>NUCLEOTIDE SEQUENCE [LARGE SCALE GENOMIC DNA]</scope>
</reference>
<keyword evidence="2" id="KW-1185">Reference proteome</keyword>
<dbReference type="EMBL" id="BPLR01021292">
    <property type="protein sequence ID" value="GIX88082.1"/>
    <property type="molecule type" value="Genomic_DNA"/>
</dbReference>
<dbReference type="AlphaFoldDB" id="A0AAV4NT91"/>
<evidence type="ECO:0000313" key="2">
    <source>
        <dbReference type="Proteomes" id="UP001054945"/>
    </source>
</evidence>
<sequence length="156" mass="17809">MTFKGEEVQSFHNKRLVIHPKPIELLAHCNRFRNAIDEKKTLSSTQQLRTSISVNPKSHNALTVYLLENQSIPGTDIMNDAINDDEKMKHFERKYFWSPVCAELNSEAKSSTPTSPFLQSILLLGGIYDIKYSFWSHIYTIKPARSCKSTPTPPVL</sequence>
<name>A0AAV4NT91_CAEEX</name>
<accession>A0AAV4NT91</accession>
<evidence type="ECO:0000313" key="1">
    <source>
        <dbReference type="EMBL" id="GIX88082.1"/>
    </source>
</evidence>
<organism evidence="1 2">
    <name type="scientific">Caerostris extrusa</name>
    <name type="common">Bark spider</name>
    <name type="synonym">Caerostris bankana</name>
    <dbReference type="NCBI Taxonomy" id="172846"/>
    <lineage>
        <taxon>Eukaryota</taxon>
        <taxon>Metazoa</taxon>
        <taxon>Ecdysozoa</taxon>
        <taxon>Arthropoda</taxon>
        <taxon>Chelicerata</taxon>
        <taxon>Arachnida</taxon>
        <taxon>Araneae</taxon>
        <taxon>Araneomorphae</taxon>
        <taxon>Entelegynae</taxon>
        <taxon>Araneoidea</taxon>
        <taxon>Araneidae</taxon>
        <taxon>Caerostris</taxon>
    </lineage>
</organism>
<comment type="caution">
    <text evidence="1">The sequence shown here is derived from an EMBL/GenBank/DDBJ whole genome shotgun (WGS) entry which is preliminary data.</text>
</comment>
<gene>
    <name evidence="1" type="ORF">CEXT_246641</name>
</gene>
<proteinExistence type="predicted"/>